<reference evidence="2 3" key="2">
    <citation type="journal article" date="2006" name="Environ. Microbiol.">
        <title>Sequence analysis of three plasmids harboured in Rhodococcus erythropolis strain PR4.</title>
        <authorList>
            <person name="Sekine M."/>
            <person name="Tanikawa S."/>
            <person name="Omata S."/>
            <person name="Saito M."/>
            <person name="Fujisawa T."/>
            <person name="Tsukatani N."/>
            <person name="Tajima T."/>
            <person name="Sekigawa T."/>
            <person name="Kosugi H."/>
            <person name="Matsuo Y."/>
            <person name="Nishiko R."/>
            <person name="Imamura K."/>
            <person name="Ito M."/>
            <person name="Narita H."/>
            <person name="Tago S."/>
            <person name="Fujita N."/>
            <person name="Harayama S."/>
        </authorList>
    </citation>
    <scope>NUCLEOTIDE SEQUENCE [LARGE SCALE GENOMIC DNA]</scope>
    <source>
        <strain evidence="3">PR4 / NBRC 100887</strain>
    </source>
</reference>
<evidence type="ECO:0000313" key="3">
    <source>
        <dbReference type="Proteomes" id="UP000002204"/>
    </source>
</evidence>
<name>C0ZTU0_RHOE4</name>
<dbReference type="HOGENOM" id="CLU_112936_0_0_11"/>
<dbReference type="Gene3D" id="3.30.530.20">
    <property type="match status" value="1"/>
</dbReference>
<proteinExistence type="predicted"/>
<dbReference type="CDD" id="cd07820">
    <property type="entry name" value="SRPBCC_3"/>
    <property type="match status" value="1"/>
</dbReference>
<dbReference type="Pfam" id="PF10604">
    <property type="entry name" value="Polyketide_cyc2"/>
    <property type="match status" value="1"/>
</dbReference>
<protein>
    <recommendedName>
        <fullName evidence="4">Cyclase/dehydrase</fullName>
    </recommendedName>
</protein>
<sequence length="199" mass="22237">MHFPYSVSRGWEAKTSPVADEPQVTDPYPLVGVANQHWQTGTVQHTVVVITDIYAPPAVIFDLELDMDEHSASLHATDEVAVTSTGRSTLGEGDEVSFAARHFGWRFSMTSRITQYNRPYSFTDEQVRGPFAAMQHEHVFDDQPGGWTRMHDRFTVTAPFGALGHLALRLAVGPYLRRLLEQRAAHIKTRAEGGTPFTE</sequence>
<dbReference type="KEGG" id="rer:RER_56480"/>
<evidence type="ECO:0000256" key="1">
    <source>
        <dbReference type="SAM" id="MobiDB-lite"/>
    </source>
</evidence>
<organism evidence="2 3">
    <name type="scientific">Rhodococcus erythropolis (strain PR4 / NBRC 100887)</name>
    <dbReference type="NCBI Taxonomy" id="234621"/>
    <lineage>
        <taxon>Bacteria</taxon>
        <taxon>Bacillati</taxon>
        <taxon>Actinomycetota</taxon>
        <taxon>Actinomycetes</taxon>
        <taxon>Mycobacteriales</taxon>
        <taxon>Nocardiaceae</taxon>
        <taxon>Rhodococcus</taxon>
        <taxon>Rhodococcus erythropolis group</taxon>
    </lineage>
</organism>
<gene>
    <name evidence="2" type="ordered locus">RER_56480</name>
</gene>
<feature type="region of interest" description="Disordered" evidence="1">
    <location>
        <begin position="1"/>
        <end position="22"/>
    </location>
</feature>
<dbReference type="SUPFAM" id="SSF55961">
    <property type="entry name" value="Bet v1-like"/>
    <property type="match status" value="1"/>
</dbReference>
<evidence type="ECO:0000313" key="2">
    <source>
        <dbReference type="EMBL" id="BAH36356.1"/>
    </source>
</evidence>
<dbReference type="Proteomes" id="UP000002204">
    <property type="component" value="Chromosome"/>
</dbReference>
<dbReference type="AlphaFoldDB" id="C0ZTU0"/>
<reference evidence="3" key="1">
    <citation type="submission" date="2005-03" db="EMBL/GenBank/DDBJ databases">
        <title>Comparison of the complete genome sequences of Rhodococcus erythropolis PR4 and Rhodococcus opacus B4.</title>
        <authorList>
            <person name="Takarada H."/>
            <person name="Sekine M."/>
            <person name="Hosoyama A."/>
            <person name="Yamada R."/>
            <person name="Fujisawa T."/>
            <person name="Omata S."/>
            <person name="Shimizu A."/>
            <person name="Tsukatani N."/>
            <person name="Tanikawa S."/>
            <person name="Fujita N."/>
            <person name="Harayama S."/>
        </authorList>
    </citation>
    <scope>NUCLEOTIDE SEQUENCE [LARGE SCALE GENOMIC DNA]</scope>
    <source>
        <strain evidence="3">PR4 / NBRC 100887</strain>
    </source>
</reference>
<evidence type="ECO:0008006" key="4">
    <source>
        <dbReference type="Google" id="ProtNLM"/>
    </source>
</evidence>
<dbReference type="InterPro" id="IPR023393">
    <property type="entry name" value="START-like_dom_sf"/>
</dbReference>
<dbReference type="eggNOG" id="COG4276">
    <property type="taxonomic scope" value="Bacteria"/>
</dbReference>
<accession>C0ZTU0</accession>
<dbReference type="EMBL" id="AP008957">
    <property type="protein sequence ID" value="BAH36356.1"/>
    <property type="molecule type" value="Genomic_DNA"/>
</dbReference>
<dbReference type="InterPro" id="IPR019587">
    <property type="entry name" value="Polyketide_cyclase/dehydratase"/>
</dbReference>